<name>A0A388LRN5_CHABU</name>
<dbReference type="STRING" id="69332.A0A388LRN5"/>
<evidence type="ECO:0000313" key="2">
    <source>
        <dbReference type="Proteomes" id="UP000265515"/>
    </source>
</evidence>
<gene>
    <name evidence="1" type="ORF">CBR_g39448</name>
</gene>
<dbReference type="EMBL" id="BFEA01000500">
    <property type="protein sequence ID" value="GBG84984.1"/>
    <property type="molecule type" value="Genomic_DNA"/>
</dbReference>
<dbReference type="Gramene" id="GBG84984">
    <property type="protein sequence ID" value="GBG84984"/>
    <property type="gene ID" value="CBR_g39448"/>
</dbReference>
<reference evidence="1 2" key="1">
    <citation type="journal article" date="2018" name="Cell">
        <title>The Chara Genome: Secondary Complexity and Implications for Plant Terrestrialization.</title>
        <authorList>
            <person name="Nishiyama T."/>
            <person name="Sakayama H."/>
            <person name="Vries J.D."/>
            <person name="Buschmann H."/>
            <person name="Saint-Marcoux D."/>
            <person name="Ullrich K.K."/>
            <person name="Haas F.B."/>
            <person name="Vanderstraeten L."/>
            <person name="Becker D."/>
            <person name="Lang D."/>
            <person name="Vosolsobe S."/>
            <person name="Rombauts S."/>
            <person name="Wilhelmsson P.K.I."/>
            <person name="Janitza P."/>
            <person name="Kern R."/>
            <person name="Heyl A."/>
            <person name="Rumpler F."/>
            <person name="Villalobos L.I.A.C."/>
            <person name="Clay J.M."/>
            <person name="Skokan R."/>
            <person name="Toyoda A."/>
            <person name="Suzuki Y."/>
            <person name="Kagoshima H."/>
            <person name="Schijlen E."/>
            <person name="Tajeshwar N."/>
            <person name="Catarino B."/>
            <person name="Hetherington A.J."/>
            <person name="Saltykova A."/>
            <person name="Bonnot C."/>
            <person name="Breuninger H."/>
            <person name="Symeonidi A."/>
            <person name="Radhakrishnan G.V."/>
            <person name="Van Nieuwerburgh F."/>
            <person name="Deforce D."/>
            <person name="Chang C."/>
            <person name="Karol K.G."/>
            <person name="Hedrich R."/>
            <person name="Ulvskov P."/>
            <person name="Glockner G."/>
            <person name="Delwiche C.F."/>
            <person name="Petrasek J."/>
            <person name="Van de Peer Y."/>
            <person name="Friml J."/>
            <person name="Beilby M."/>
            <person name="Dolan L."/>
            <person name="Kohara Y."/>
            <person name="Sugano S."/>
            <person name="Fujiyama A."/>
            <person name="Delaux P.-M."/>
            <person name="Quint M."/>
            <person name="TheiBen G."/>
            <person name="Hagemann M."/>
            <person name="Harholt J."/>
            <person name="Dunand C."/>
            <person name="Zachgo S."/>
            <person name="Langdale J."/>
            <person name="Maumus F."/>
            <person name="Straeten D.V.D."/>
            <person name="Gould S.B."/>
            <person name="Rensing S.A."/>
        </authorList>
    </citation>
    <scope>NUCLEOTIDE SEQUENCE [LARGE SCALE GENOMIC DNA]</scope>
    <source>
        <strain evidence="1 2">S276</strain>
    </source>
</reference>
<organism evidence="1 2">
    <name type="scientific">Chara braunii</name>
    <name type="common">Braun's stonewort</name>
    <dbReference type="NCBI Taxonomy" id="69332"/>
    <lineage>
        <taxon>Eukaryota</taxon>
        <taxon>Viridiplantae</taxon>
        <taxon>Streptophyta</taxon>
        <taxon>Charophyceae</taxon>
        <taxon>Charales</taxon>
        <taxon>Characeae</taxon>
        <taxon>Chara</taxon>
    </lineage>
</organism>
<evidence type="ECO:0008006" key="3">
    <source>
        <dbReference type="Google" id="ProtNLM"/>
    </source>
</evidence>
<keyword evidence="2" id="KW-1185">Reference proteome</keyword>
<accession>A0A388LRN5</accession>
<comment type="caution">
    <text evidence="1">The sequence shown here is derived from an EMBL/GenBank/DDBJ whole genome shotgun (WGS) entry which is preliminary data.</text>
</comment>
<proteinExistence type="predicted"/>
<protein>
    <recommendedName>
        <fullName evidence="3">DDE Tnp4 domain-containing protein</fullName>
    </recommendedName>
</protein>
<dbReference type="AlphaFoldDB" id="A0A388LRN5"/>
<evidence type="ECO:0000313" key="1">
    <source>
        <dbReference type="EMBL" id="GBG84984.1"/>
    </source>
</evidence>
<dbReference type="Proteomes" id="UP000265515">
    <property type="component" value="Unassembled WGS sequence"/>
</dbReference>
<sequence length="295" mass="33176">MVAERQVRVHVRVAAMESGGEGRRDVLTPGELQAVAAVVSTIVLRCQQQRALGRLKEQLRACRRRTLTQGLDDGAEYVATSEAIVHLCYALGCGVIPHAAPRWWVKLRTGGTWEHLKQCDDATDDYFRDKLRMSPRVFREIAAACAPHLQRRVTFYREPLQSDQIVAYALYKWATGETYESSTCNFGIGRASGLVAVHDVTAALLRVFGEKITWSTEVRKLVVLWAFADKGFLNRHGCIGCTHIYVDKLANAPSKNYYDRKRRFSIVPQGVVDLDLCVLNVHMGYPGSFHDIRVL</sequence>